<name>A0A6B0T1X0_9EURY</name>
<dbReference type="Gene3D" id="1.10.1220.10">
    <property type="entry name" value="Met repressor-like"/>
    <property type="match status" value="1"/>
</dbReference>
<dbReference type="SUPFAM" id="SSF47598">
    <property type="entry name" value="Ribbon-helix-helix"/>
    <property type="match status" value="1"/>
</dbReference>
<evidence type="ECO:0000313" key="1">
    <source>
        <dbReference type="EMBL" id="MXR51157.1"/>
    </source>
</evidence>
<dbReference type="AlphaFoldDB" id="A0A6B0T1X0"/>
<comment type="caution">
    <text evidence="1">The sequence shown here is derived from an EMBL/GenBank/DDBJ whole genome shotgun (WGS) entry which is preliminary data.</text>
</comment>
<dbReference type="Proteomes" id="UP000466535">
    <property type="component" value="Unassembled WGS sequence"/>
</dbReference>
<dbReference type="CDD" id="cd22231">
    <property type="entry name" value="RHH_NikR_HicB-like"/>
    <property type="match status" value="1"/>
</dbReference>
<organism evidence="1 2">
    <name type="scientific">Halovenus carboxidivorans</name>
    <dbReference type="NCBI Taxonomy" id="2692199"/>
    <lineage>
        <taxon>Archaea</taxon>
        <taxon>Methanobacteriati</taxon>
        <taxon>Methanobacteriota</taxon>
        <taxon>Stenosarchaea group</taxon>
        <taxon>Halobacteria</taxon>
        <taxon>Halobacteriales</taxon>
        <taxon>Haloarculaceae</taxon>
        <taxon>Halovenus</taxon>
    </lineage>
</organism>
<gene>
    <name evidence="1" type="ORF">GRX03_05990</name>
</gene>
<dbReference type="RefSeq" id="WP_159763305.1">
    <property type="nucleotide sequence ID" value="NZ_WUUT01000002.1"/>
</dbReference>
<dbReference type="InterPro" id="IPR013321">
    <property type="entry name" value="Arc_rbn_hlx_hlx"/>
</dbReference>
<evidence type="ECO:0000313" key="2">
    <source>
        <dbReference type="Proteomes" id="UP000466535"/>
    </source>
</evidence>
<keyword evidence="2" id="KW-1185">Reference proteome</keyword>
<protein>
    <submittedName>
        <fullName evidence="1">Ribbon-helix-helix protein, CopG family</fullName>
    </submittedName>
</protein>
<accession>A0A6B0T1X0</accession>
<dbReference type="InterPro" id="IPR010985">
    <property type="entry name" value="Ribbon_hlx_hlx"/>
</dbReference>
<dbReference type="GO" id="GO:0006355">
    <property type="term" value="P:regulation of DNA-templated transcription"/>
    <property type="evidence" value="ECO:0007669"/>
    <property type="project" value="InterPro"/>
</dbReference>
<dbReference type="EMBL" id="WUUT01000002">
    <property type="protein sequence ID" value="MXR51157.1"/>
    <property type="molecule type" value="Genomic_DNA"/>
</dbReference>
<reference evidence="1 2" key="1">
    <citation type="submission" date="2019-12" db="EMBL/GenBank/DDBJ databases">
        <title>Isolation and characterization of three novel carbon monoxide-oxidizing members of Halobacteria from salione crusts and soils.</title>
        <authorList>
            <person name="Myers M.R."/>
            <person name="King G.M."/>
        </authorList>
    </citation>
    <scope>NUCLEOTIDE SEQUENCE [LARGE SCALE GENOMIC DNA]</scope>
    <source>
        <strain evidence="1 2">WSH3</strain>
    </source>
</reference>
<sequence>MTTSDHVELDVEFPEELLAELDEYRASRGYPSRSAVVTAALEE</sequence>
<proteinExistence type="predicted"/>